<dbReference type="Gene3D" id="1.20.5.1930">
    <property type="match status" value="1"/>
</dbReference>
<keyword evidence="1" id="KW-0808">Transferase</keyword>
<dbReference type="CDD" id="cd16917">
    <property type="entry name" value="HATPase_UhpB-NarQ-NarX-like"/>
    <property type="match status" value="1"/>
</dbReference>
<evidence type="ECO:0000256" key="2">
    <source>
        <dbReference type="ARBA" id="ARBA00022777"/>
    </source>
</evidence>
<evidence type="ECO:0000256" key="3">
    <source>
        <dbReference type="ARBA" id="ARBA00023012"/>
    </source>
</evidence>
<dbReference type="Gene3D" id="3.30.565.10">
    <property type="entry name" value="Histidine kinase-like ATPase, C-terminal domain"/>
    <property type="match status" value="1"/>
</dbReference>
<keyword evidence="3" id="KW-0902">Two-component regulatory system</keyword>
<dbReference type="SUPFAM" id="SSF55781">
    <property type="entry name" value="GAF domain-like"/>
    <property type="match status" value="2"/>
</dbReference>
<dbReference type="SMART" id="SM00065">
    <property type="entry name" value="GAF"/>
    <property type="match status" value="2"/>
</dbReference>
<dbReference type="InterPro" id="IPR011712">
    <property type="entry name" value="Sig_transdc_His_kin_sub3_dim/P"/>
</dbReference>
<keyword evidence="6" id="KW-1185">Reference proteome</keyword>
<dbReference type="SUPFAM" id="SSF55874">
    <property type="entry name" value="ATPase domain of HSP90 chaperone/DNA topoisomerase II/histidine kinase"/>
    <property type="match status" value="1"/>
</dbReference>
<dbReference type="PANTHER" id="PTHR24421">
    <property type="entry name" value="NITRATE/NITRITE SENSOR PROTEIN NARX-RELATED"/>
    <property type="match status" value="1"/>
</dbReference>
<dbReference type="PANTHER" id="PTHR24421:SF56">
    <property type="entry name" value="OXYGEN SENSOR HISTIDINE KINASE RESPONSE REGULATOR DOST"/>
    <property type="match status" value="1"/>
</dbReference>
<evidence type="ECO:0000313" key="5">
    <source>
        <dbReference type="EMBL" id="GAA1973993.1"/>
    </source>
</evidence>
<dbReference type="InterPro" id="IPR003594">
    <property type="entry name" value="HATPase_dom"/>
</dbReference>
<evidence type="ECO:0000313" key="6">
    <source>
        <dbReference type="Proteomes" id="UP001500326"/>
    </source>
</evidence>
<accession>A0ABP5D4K6</accession>
<dbReference type="Pfam" id="PF13185">
    <property type="entry name" value="GAF_2"/>
    <property type="match status" value="1"/>
</dbReference>
<dbReference type="EMBL" id="BAAAOH010000001">
    <property type="protein sequence ID" value="GAA1973993.1"/>
    <property type="molecule type" value="Genomic_DNA"/>
</dbReference>
<proteinExistence type="predicted"/>
<dbReference type="Pfam" id="PF02518">
    <property type="entry name" value="HATPase_c"/>
    <property type="match status" value="1"/>
</dbReference>
<name>A0ABP5D4K6_9MICO</name>
<dbReference type="InterPro" id="IPR036890">
    <property type="entry name" value="HATPase_C_sf"/>
</dbReference>
<keyword evidence="2" id="KW-0418">Kinase</keyword>
<dbReference type="Pfam" id="PF07730">
    <property type="entry name" value="HisKA_3"/>
    <property type="match status" value="1"/>
</dbReference>
<evidence type="ECO:0000256" key="1">
    <source>
        <dbReference type="ARBA" id="ARBA00022679"/>
    </source>
</evidence>
<dbReference type="RefSeq" id="WP_344057829.1">
    <property type="nucleotide sequence ID" value="NZ_BAAAOH010000001.1"/>
</dbReference>
<dbReference type="InterPro" id="IPR003018">
    <property type="entry name" value="GAF"/>
</dbReference>
<dbReference type="InterPro" id="IPR050482">
    <property type="entry name" value="Sensor_HK_TwoCompSys"/>
</dbReference>
<gene>
    <name evidence="5" type="ORF">GCM10009777_02920</name>
</gene>
<protein>
    <submittedName>
        <fullName evidence="5">GAF domain-containing protein</fullName>
    </submittedName>
</protein>
<dbReference type="Pfam" id="PF01590">
    <property type="entry name" value="GAF"/>
    <property type="match status" value="1"/>
</dbReference>
<dbReference type="Proteomes" id="UP001500326">
    <property type="component" value="Unassembled WGS sequence"/>
</dbReference>
<dbReference type="Gene3D" id="3.30.450.40">
    <property type="match status" value="2"/>
</dbReference>
<feature type="domain" description="GAF" evidence="4">
    <location>
        <begin position="53"/>
        <end position="200"/>
    </location>
</feature>
<reference evidence="6" key="1">
    <citation type="journal article" date="2019" name="Int. J. Syst. Evol. Microbiol.">
        <title>The Global Catalogue of Microorganisms (GCM) 10K type strain sequencing project: providing services to taxonomists for standard genome sequencing and annotation.</title>
        <authorList>
            <consortium name="The Broad Institute Genomics Platform"/>
            <consortium name="The Broad Institute Genome Sequencing Center for Infectious Disease"/>
            <person name="Wu L."/>
            <person name="Ma J."/>
        </authorList>
    </citation>
    <scope>NUCLEOTIDE SEQUENCE [LARGE SCALE GENOMIC DNA]</scope>
    <source>
        <strain evidence="6">JCM 14902</strain>
    </source>
</reference>
<feature type="domain" description="GAF" evidence="4">
    <location>
        <begin position="220"/>
        <end position="367"/>
    </location>
</feature>
<dbReference type="InterPro" id="IPR029016">
    <property type="entry name" value="GAF-like_dom_sf"/>
</dbReference>
<organism evidence="5 6">
    <name type="scientific">Microbacterium pumilum</name>
    <dbReference type="NCBI Taxonomy" id="344165"/>
    <lineage>
        <taxon>Bacteria</taxon>
        <taxon>Bacillati</taxon>
        <taxon>Actinomycetota</taxon>
        <taxon>Actinomycetes</taxon>
        <taxon>Micrococcales</taxon>
        <taxon>Microbacteriaceae</taxon>
        <taxon>Microbacterium</taxon>
    </lineage>
</organism>
<evidence type="ECO:0000259" key="4">
    <source>
        <dbReference type="SMART" id="SM00065"/>
    </source>
</evidence>
<comment type="caution">
    <text evidence="5">The sequence shown here is derived from an EMBL/GenBank/DDBJ whole genome shotgun (WGS) entry which is preliminary data.</text>
</comment>
<sequence>MAEPGSLSFPDGPRSDLEEAIASLLTQSERVLRAQGRLRALLRATQAVVEQSDLGLVLRSIVEGATELVGAQYGAMGVINPERDALEQFIYVGLGEQEAAAIGHLPEGRGLLGALITDPHPIRLARIADDPRTSGFPPHHPPMESFLGVPVRVRGEVFGNLYLTNHRNGTFSDEDVQLVEALAATAGFAIENARLLTDAETGARWVTAAAELSAAITSNSTDTALDLLVTRVRDVAHADQLAVLLLNPHDGQFRVAAATGRAESTLRGTTLDPAAVFAGAVLEDAGPHSQPKKPYSAHDPLLISRNGVSGPVMAVPLRTRAQFWGVLCIARDPDALRFSSAEIDGAADLASRASIALELARAGEEARRAMLADDRRRIARDLHDHVIQQLFGAGLGLQALAGRLGPGPDADSLGETIDQLDDAIAQIRTVIFALSHRDEASVRHRLLDVISETSGVTRRPPAIRFSGPVDLTVRDDLATDVVAVARELLSNAARHGHADHISLEVGVSDGAVSVEVQDDGVGIAPDSPRSGLNNLRDRATNRHGSFIVESTDGGTTARWTAMVASSDPPVSSSETVSEEKA</sequence>